<comment type="caution">
    <text evidence="1">The sequence shown here is derived from an EMBL/GenBank/DDBJ whole genome shotgun (WGS) entry which is preliminary data.</text>
</comment>
<evidence type="ECO:0000313" key="1">
    <source>
        <dbReference type="EMBL" id="MBB6477039.1"/>
    </source>
</evidence>
<keyword evidence="2" id="KW-1185">Reference proteome</keyword>
<reference evidence="1 2" key="1">
    <citation type="submission" date="2020-08" db="EMBL/GenBank/DDBJ databases">
        <title>Genomic Encyclopedia of Type Strains, Phase IV (KMG-IV): sequencing the most valuable type-strain genomes for metagenomic binning, comparative biology and taxonomic classification.</title>
        <authorList>
            <person name="Goeker M."/>
        </authorList>
    </citation>
    <scope>NUCLEOTIDE SEQUENCE [LARGE SCALE GENOMIC DNA]</scope>
    <source>
        <strain evidence="1 2">DSM 21255</strain>
    </source>
</reference>
<sequence length="83" mass="9739">MGNEVYHWRTKQVISLHNLSKTERKLVDVLSSIWDDPCFLMLATQCLETDEQRQKLLGIIEKENLTDTDKITELAWDIEDGYI</sequence>
<dbReference type="RefSeq" id="WP_159822104.1">
    <property type="nucleotide sequence ID" value="NZ_CABWNB010000001.1"/>
</dbReference>
<organism evidence="1 2">
    <name type="scientific">Negativicoccus succinicivorans</name>
    <dbReference type="NCBI Taxonomy" id="620903"/>
    <lineage>
        <taxon>Bacteria</taxon>
        <taxon>Bacillati</taxon>
        <taxon>Bacillota</taxon>
        <taxon>Negativicutes</taxon>
        <taxon>Veillonellales</taxon>
        <taxon>Veillonellaceae</taxon>
        <taxon>Negativicoccus</taxon>
    </lineage>
</organism>
<dbReference type="GeneID" id="93485345"/>
<accession>A0A841R1R0</accession>
<evidence type="ECO:0000313" key="2">
    <source>
        <dbReference type="Proteomes" id="UP000591941"/>
    </source>
</evidence>
<proteinExistence type="predicted"/>
<gene>
    <name evidence="1" type="ORF">HNR45_000061</name>
</gene>
<dbReference type="Proteomes" id="UP000591941">
    <property type="component" value="Unassembled WGS sequence"/>
</dbReference>
<dbReference type="OrthoDB" id="1636242at2"/>
<name>A0A841R1R0_9FIRM</name>
<protein>
    <submittedName>
        <fullName evidence="1">Ubiquinone biosynthesis protein Coq4</fullName>
    </submittedName>
</protein>
<keyword evidence="1" id="KW-0830">Ubiquinone</keyword>
<dbReference type="AlphaFoldDB" id="A0A841R1R0"/>
<dbReference type="EMBL" id="JACHHI010000001">
    <property type="protein sequence ID" value="MBB6477039.1"/>
    <property type="molecule type" value="Genomic_DNA"/>
</dbReference>